<dbReference type="Proteomes" id="UP000462760">
    <property type="component" value="Unassembled WGS sequence"/>
</dbReference>
<dbReference type="EMBL" id="VULR01000006">
    <property type="protein sequence ID" value="MSS43149.1"/>
    <property type="molecule type" value="Genomic_DNA"/>
</dbReference>
<reference evidence="1 2" key="1">
    <citation type="submission" date="2019-08" db="EMBL/GenBank/DDBJ databases">
        <title>In-depth cultivation of the pig gut microbiome towards novel bacterial diversity and tailored functional studies.</title>
        <authorList>
            <person name="Wylensek D."/>
            <person name="Hitch T.C.A."/>
            <person name="Clavel T."/>
        </authorList>
    </citation>
    <scope>NUCLEOTIDE SEQUENCE [LARGE SCALE GENOMIC DNA]</scope>
    <source>
        <strain evidence="1 2">Med78-601-WT-4W-RMD-3</strain>
    </source>
</reference>
<name>A0A844FGN7_9FIRM</name>
<dbReference type="AlphaFoldDB" id="A0A844FGN7"/>
<accession>A0A844FGN7</accession>
<dbReference type="RefSeq" id="WP_154483835.1">
    <property type="nucleotide sequence ID" value="NZ_VULR01000006.1"/>
</dbReference>
<comment type="caution">
    <text evidence="1">The sequence shown here is derived from an EMBL/GenBank/DDBJ whole genome shotgun (WGS) entry which is preliminary data.</text>
</comment>
<evidence type="ECO:0000313" key="1">
    <source>
        <dbReference type="EMBL" id="MSS43149.1"/>
    </source>
</evidence>
<protein>
    <recommendedName>
        <fullName evidence="3">HNH nuclease domain-containing protein</fullName>
    </recommendedName>
</protein>
<evidence type="ECO:0000313" key="2">
    <source>
        <dbReference type="Proteomes" id="UP000462760"/>
    </source>
</evidence>
<dbReference type="Pfam" id="PF16784">
    <property type="entry name" value="HNHc_6"/>
    <property type="match status" value="1"/>
</dbReference>
<evidence type="ECO:0008006" key="3">
    <source>
        <dbReference type="Google" id="ProtNLM"/>
    </source>
</evidence>
<dbReference type="InterPro" id="IPR041242">
    <property type="entry name" value="HNHc_6"/>
</dbReference>
<organism evidence="1 2">
    <name type="scientific">Anaerosalibacter bizertensis</name>
    <dbReference type="NCBI Taxonomy" id="932217"/>
    <lineage>
        <taxon>Bacteria</taxon>
        <taxon>Bacillati</taxon>
        <taxon>Bacillota</taxon>
        <taxon>Tissierellia</taxon>
        <taxon>Tissierellales</taxon>
        <taxon>Sporanaerobacteraceae</taxon>
        <taxon>Anaerosalibacter</taxon>
    </lineage>
</organism>
<gene>
    <name evidence="1" type="ORF">FYJ27_05310</name>
</gene>
<proteinExistence type="predicted"/>
<dbReference type="OrthoDB" id="1665841at2"/>
<sequence length="219" mass="25608">MKFNCEIDNIKTLKKGMKITLAINDKQTIEVMKNIYNFMDKPITVDLLIDEEKQIERMKQITPEQRKKIYGLLKDIATYTGDNKENIKEATKSSFIRATEYEDFSLSNCSKDLAGDYIEFLIRLCFEAGIPLKENPAEGLDNIESYLRICLEQKKCCVCGREGEEHHVDTIGMGRDRTKVDDSENRKMCLCREHHTEYHKIGRKNFEKKYHVYGVIYNN</sequence>